<dbReference type="EC" id="2.7.4.9" evidence="8"/>
<accession>A0A2H0R3Y2</accession>
<dbReference type="InterPro" id="IPR027417">
    <property type="entry name" value="P-loop_NTPase"/>
</dbReference>
<dbReference type="PANTHER" id="PTHR10344:SF4">
    <property type="entry name" value="UMP-CMP KINASE 2, MITOCHONDRIAL"/>
    <property type="match status" value="1"/>
</dbReference>
<evidence type="ECO:0000256" key="7">
    <source>
        <dbReference type="ARBA" id="ARBA00048743"/>
    </source>
</evidence>
<evidence type="ECO:0000259" key="9">
    <source>
        <dbReference type="Pfam" id="PF02223"/>
    </source>
</evidence>
<evidence type="ECO:0000256" key="1">
    <source>
        <dbReference type="ARBA" id="ARBA00009776"/>
    </source>
</evidence>
<sequence>MMPKPLYVVIEGIDACGKSTVITGLVSELRSKYTSILLAKEPGRDRQWGAKIYEDLADKSPKALHRTDPEAFQSLYVWDRRDNLKIVSVALQVGVSCIQDRSFISTFCYGHASGLSFERILALHRKYIFPELLIPDLAIVVNIPAWMAVERMRISGRDQDGFEQKIAFLENVRKAYLEYFPPFIRHFCSTDFKYVIVDGGFRPEAVLSAVLAEINKLQ</sequence>
<gene>
    <name evidence="8" type="primary">tmk</name>
    <name evidence="10" type="ORF">COV31_02415</name>
</gene>
<evidence type="ECO:0000313" key="11">
    <source>
        <dbReference type="Proteomes" id="UP000230232"/>
    </source>
</evidence>
<evidence type="ECO:0000256" key="5">
    <source>
        <dbReference type="ARBA" id="ARBA00022777"/>
    </source>
</evidence>
<comment type="similarity">
    <text evidence="1 8">Belongs to the thymidylate kinase family.</text>
</comment>
<evidence type="ECO:0000256" key="6">
    <source>
        <dbReference type="ARBA" id="ARBA00022840"/>
    </source>
</evidence>
<protein>
    <recommendedName>
        <fullName evidence="8">Thymidylate kinase</fullName>
        <ecNumber evidence="8">2.7.4.9</ecNumber>
    </recommendedName>
    <alternativeName>
        <fullName evidence="8">dTMP kinase</fullName>
    </alternativeName>
</protein>
<keyword evidence="4 8" id="KW-0547">Nucleotide-binding</keyword>
<feature type="domain" description="Thymidylate kinase-like" evidence="9">
    <location>
        <begin position="10"/>
        <end position="188"/>
    </location>
</feature>
<dbReference type="GO" id="GO:0006233">
    <property type="term" value="P:dTDP biosynthetic process"/>
    <property type="evidence" value="ECO:0007669"/>
    <property type="project" value="InterPro"/>
</dbReference>
<keyword evidence="3 8" id="KW-0545">Nucleotide biosynthesis</keyword>
<evidence type="ECO:0000256" key="4">
    <source>
        <dbReference type="ARBA" id="ARBA00022741"/>
    </source>
</evidence>
<dbReference type="GO" id="GO:0004798">
    <property type="term" value="F:dTMP kinase activity"/>
    <property type="evidence" value="ECO:0007669"/>
    <property type="project" value="UniProtKB-UniRule"/>
</dbReference>
<keyword evidence="6 8" id="KW-0067">ATP-binding</keyword>
<dbReference type="InterPro" id="IPR018094">
    <property type="entry name" value="Thymidylate_kinase"/>
</dbReference>
<keyword evidence="2 8" id="KW-0808">Transferase</keyword>
<comment type="function">
    <text evidence="8">Phosphorylation of dTMP to form dTDP in both de novo and salvage pathways of dTTP synthesis.</text>
</comment>
<dbReference type="CDD" id="cd01672">
    <property type="entry name" value="TMPK"/>
    <property type="match status" value="1"/>
</dbReference>
<evidence type="ECO:0000256" key="2">
    <source>
        <dbReference type="ARBA" id="ARBA00022679"/>
    </source>
</evidence>
<dbReference type="GO" id="GO:0006235">
    <property type="term" value="P:dTTP biosynthetic process"/>
    <property type="evidence" value="ECO:0007669"/>
    <property type="project" value="UniProtKB-UniRule"/>
</dbReference>
<comment type="caution">
    <text evidence="10">The sequence shown here is derived from an EMBL/GenBank/DDBJ whole genome shotgun (WGS) entry which is preliminary data.</text>
</comment>
<evidence type="ECO:0000256" key="8">
    <source>
        <dbReference type="HAMAP-Rule" id="MF_00165"/>
    </source>
</evidence>
<dbReference type="Proteomes" id="UP000230232">
    <property type="component" value="Unassembled WGS sequence"/>
</dbReference>
<dbReference type="HAMAP" id="MF_00165">
    <property type="entry name" value="Thymidylate_kinase"/>
    <property type="match status" value="1"/>
</dbReference>
<evidence type="ECO:0000313" key="10">
    <source>
        <dbReference type="EMBL" id="PIR41238.1"/>
    </source>
</evidence>
<dbReference type="GO" id="GO:0006227">
    <property type="term" value="P:dUDP biosynthetic process"/>
    <property type="evidence" value="ECO:0007669"/>
    <property type="project" value="TreeGrafter"/>
</dbReference>
<dbReference type="GO" id="GO:0005737">
    <property type="term" value="C:cytoplasm"/>
    <property type="evidence" value="ECO:0007669"/>
    <property type="project" value="TreeGrafter"/>
</dbReference>
<dbReference type="Pfam" id="PF02223">
    <property type="entry name" value="Thymidylate_kin"/>
    <property type="match status" value="1"/>
</dbReference>
<dbReference type="SUPFAM" id="SSF52540">
    <property type="entry name" value="P-loop containing nucleoside triphosphate hydrolases"/>
    <property type="match status" value="1"/>
</dbReference>
<reference evidence="10 11" key="1">
    <citation type="submission" date="2017-09" db="EMBL/GenBank/DDBJ databases">
        <title>Depth-based differentiation of microbial function through sediment-hosted aquifers and enrichment of novel symbionts in the deep terrestrial subsurface.</title>
        <authorList>
            <person name="Probst A.J."/>
            <person name="Ladd B."/>
            <person name="Jarett J.K."/>
            <person name="Geller-Mcgrath D.E."/>
            <person name="Sieber C.M."/>
            <person name="Emerson J.B."/>
            <person name="Anantharaman K."/>
            <person name="Thomas B.C."/>
            <person name="Malmstrom R."/>
            <person name="Stieglmeier M."/>
            <person name="Klingl A."/>
            <person name="Woyke T."/>
            <person name="Ryan C.M."/>
            <person name="Banfield J.F."/>
        </authorList>
    </citation>
    <scope>NUCLEOTIDE SEQUENCE [LARGE SCALE GENOMIC DNA]</scope>
    <source>
        <strain evidence="10">CG10_big_fil_rev_8_21_14_0_10_46_23</strain>
    </source>
</reference>
<keyword evidence="5 8" id="KW-0418">Kinase</keyword>
<dbReference type="EMBL" id="PCXO01000010">
    <property type="protein sequence ID" value="PIR41238.1"/>
    <property type="molecule type" value="Genomic_DNA"/>
</dbReference>
<organism evidence="10 11">
    <name type="scientific">Candidatus Yanofskybacteria bacterium CG10_big_fil_rev_8_21_14_0_10_46_23</name>
    <dbReference type="NCBI Taxonomy" id="1975098"/>
    <lineage>
        <taxon>Bacteria</taxon>
        <taxon>Candidatus Yanofskyibacteriota</taxon>
    </lineage>
</organism>
<dbReference type="PANTHER" id="PTHR10344">
    <property type="entry name" value="THYMIDYLATE KINASE"/>
    <property type="match status" value="1"/>
</dbReference>
<dbReference type="GO" id="GO:0005524">
    <property type="term" value="F:ATP binding"/>
    <property type="evidence" value="ECO:0007669"/>
    <property type="project" value="UniProtKB-UniRule"/>
</dbReference>
<proteinExistence type="inferred from homology"/>
<comment type="catalytic activity">
    <reaction evidence="7 8">
        <text>dTMP + ATP = dTDP + ADP</text>
        <dbReference type="Rhea" id="RHEA:13517"/>
        <dbReference type="ChEBI" id="CHEBI:30616"/>
        <dbReference type="ChEBI" id="CHEBI:58369"/>
        <dbReference type="ChEBI" id="CHEBI:63528"/>
        <dbReference type="ChEBI" id="CHEBI:456216"/>
        <dbReference type="EC" id="2.7.4.9"/>
    </reaction>
</comment>
<feature type="binding site" evidence="8">
    <location>
        <begin position="12"/>
        <end position="19"/>
    </location>
    <ligand>
        <name>ATP</name>
        <dbReference type="ChEBI" id="CHEBI:30616"/>
    </ligand>
</feature>
<name>A0A2H0R3Y2_9BACT</name>
<dbReference type="Gene3D" id="3.40.50.300">
    <property type="entry name" value="P-loop containing nucleotide triphosphate hydrolases"/>
    <property type="match status" value="1"/>
</dbReference>
<dbReference type="AlphaFoldDB" id="A0A2H0R3Y2"/>
<evidence type="ECO:0000256" key="3">
    <source>
        <dbReference type="ARBA" id="ARBA00022727"/>
    </source>
</evidence>
<dbReference type="InterPro" id="IPR039430">
    <property type="entry name" value="Thymidylate_kin-like_dom"/>
</dbReference>